<dbReference type="EMBL" id="BGZJ01000001">
    <property type="protein sequence ID" value="GBO93823.1"/>
    <property type="molecule type" value="Genomic_DNA"/>
</dbReference>
<feature type="transmembrane region" description="Helical" evidence="8">
    <location>
        <begin position="238"/>
        <end position="259"/>
    </location>
</feature>
<keyword evidence="4" id="KW-1003">Cell membrane</keyword>
<comment type="subcellular location">
    <subcellularLocation>
        <location evidence="1">Cell membrane</location>
        <topology evidence="1">Multi-pass membrane protein</topology>
    </subcellularLocation>
</comment>
<evidence type="ECO:0000256" key="6">
    <source>
        <dbReference type="ARBA" id="ARBA00022989"/>
    </source>
</evidence>
<dbReference type="Pfam" id="PF03547">
    <property type="entry name" value="Mem_trans"/>
    <property type="match status" value="1"/>
</dbReference>
<evidence type="ECO:0000256" key="3">
    <source>
        <dbReference type="ARBA" id="ARBA00022448"/>
    </source>
</evidence>
<keyword evidence="3" id="KW-0813">Transport</keyword>
<feature type="transmembrane region" description="Helical" evidence="8">
    <location>
        <begin position="101"/>
        <end position="122"/>
    </location>
</feature>
<dbReference type="AlphaFoldDB" id="A0A388SDU9"/>
<feature type="transmembrane region" description="Helical" evidence="8">
    <location>
        <begin position="38"/>
        <end position="55"/>
    </location>
</feature>
<feature type="transmembrane region" description="Helical" evidence="8">
    <location>
        <begin position="171"/>
        <end position="193"/>
    </location>
</feature>
<dbReference type="RefSeq" id="WP_170135109.1">
    <property type="nucleotide sequence ID" value="NZ_BGZJ01000001.1"/>
</dbReference>
<evidence type="ECO:0000256" key="8">
    <source>
        <dbReference type="SAM" id="Phobius"/>
    </source>
</evidence>
<dbReference type="InterPro" id="IPR038770">
    <property type="entry name" value="Na+/solute_symporter_sf"/>
</dbReference>
<feature type="transmembrane region" description="Helical" evidence="8">
    <location>
        <begin position="6"/>
        <end position="26"/>
    </location>
</feature>
<keyword evidence="7 8" id="KW-0472">Membrane</keyword>
<dbReference type="GO" id="GO:0055085">
    <property type="term" value="P:transmembrane transport"/>
    <property type="evidence" value="ECO:0007669"/>
    <property type="project" value="InterPro"/>
</dbReference>
<feature type="transmembrane region" description="Helical" evidence="8">
    <location>
        <begin position="205"/>
        <end position="226"/>
    </location>
</feature>
<feature type="transmembrane region" description="Helical" evidence="8">
    <location>
        <begin position="297"/>
        <end position="320"/>
    </location>
</feature>
<protein>
    <submittedName>
        <fullName evidence="9">Malate transporter</fullName>
    </submittedName>
</protein>
<organism evidence="9 10">
    <name type="scientific">Mesosutterella multiformis</name>
    <dbReference type="NCBI Taxonomy" id="2259133"/>
    <lineage>
        <taxon>Bacteria</taxon>
        <taxon>Pseudomonadati</taxon>
        <taxon>Pseudomonadota</taxon>
        <taxon>Betaproteobacteria</taxon>
        <taxon>Burkholderiales</taxon>
        <taxon>Sutterellaceae</taxon>
        <taxon>Mesosutterella</taxon>
    </lineage>
</organism>
<evidence type="ECO:0000256" key="5">
    <source>
        <dbReference type="ARBA" id="ARBA00022692"/>
    </source>
</evidence>
<evidence type="ECO:0000256" key="1">
    <source>
        <dbReference type="ARBA" id="ARBA00004651"/>
    </source>
</evidence>
<dbReference type="InterPro" id="IPR004776">
    <property type="entry name" value="Mem_transp_PIN-like"/>
</dbReference>
<name>A0A388SDU9_9BURK</name>
<proteinExistence type="inferred from homology"/>
<evidence type="ECO:0000256" key="2">
    <source>
        <dbReference type="ARBA" id="ARBA00010145"/>
    </source>
</evidence>
<comment type="caution">
    <text evidence="9">The sequence shown here is derived from an EMBL/GenBank/DDBJ whole genome shotgun (WGS) entry which is preliminary data.</text>
</comment>
<comment type="similarity">
    <text evidence="2">Belongs to the auxin efflux carrier (TC 2.A.69) family.</text>
</comment>
<evidence type="ECO:0000313" key="9">
    <source>
        <dbReference type="EMBL" id="GBO93823.1"/>
    </source>
</evidence>
<keyword evidence="6 8" id="KW-1133">Transmembrane helix</keyword>
<dbReference type="GO" id="GO:0005886">
    <property type="term" value="C:plasma membrane"/>
    <property type="evidence" value="ECO:0007669"/>
    <property type="project" value="UniProtKB-SubCell"/>
</dbReference>
<keyword evidence="5 8" id="KW-0812">Transmembrane</keyword>
<dbReference type="Gene3D" id="1.20.1530.20">
    <property type="match status" value="1"/>
</dbReference>
<evidence type="ECO:0000256" key="4">
    <source>
        <dbReference type="ARBA" id="ARBA00022475"/>
    </source>
</evidence>
<sequence length="321" mass="35468">MLDAFLHALSAVFVLVCVAGLGWYSSAKGWYDEAGKRLVSKIVGLAIPFFLFYSITSKFTHAQLLELLRISGLPFMAFAVYIVTSWLICKAGLVRDEWHGTFIAEFSGSSLLFVGIPVTYAMFGDRGIPYLLVYFFANVIFVWTIGLYNVQLDGVRHTGKPAPKFFSRQSLKMIFTKPLIGFLIGVLCVAIDLKIPQPISLATRLIGQICSPLALIFIGITVQQIGFARFKHLPRETWIILFGCNVYKPLVMFLISQLLVMDPMMRQILILSSVMPVSPMLGVLAKLHDGPADFASATVGVTVAALTFTLPVIMVLVSFVK</sequence>
<dbReference type="PANTHER" id="PTHR36838">
    <property type="entry name" value="AUXIN EFFLUX CARRIER FAMILY PROTEIN"/>
    <property type="match status" value="1"/>
</dbReference>
<feature type="transmembrane region" description="Helical" evidence="8">
    <location>
        <begin position="128"/>
        <end position="150"/>
    </location>
</feature>
<reference evidence="9 10" key="1">
    <citation type="journal article" date="2018" name="Int. J. Syst. Evol. Microbiol.">
        <title>Mesosutterella multiformis gen. nov., sp. nov., a member of the family Sutterellaceae and Sutterella megalosphaeroides sp. nov., isolated from human faeces.</title>
        <authorList>
            <person name="Sakamoto M."/>
            <person name="Ikeyama N."/>
            <person name="Kunihiro T."/>
            <person name="Iino T."/>
            <person name="Yuki M."/>
            <person name="Ohkuma M."/>
        </authorList>
    </citation>
    <scope>NUCLEOTIDE SEQUENCE [LARGE SCALE GENOMIC DNA]</scope>
    <source>
        <strain evidence="9 10">4NBBH2</strain>
    </source>
</reference>
<keyword evidence="10" id="KW-1185">Reference proteome</keyword>
<gene>
    <name evidence="9" type="ORF">MESMUL_11770</name>
</gene>
<dbReference type="PANTHER" id="PTHR36838:SF1">
    <property type="entry name" value="SLR1864 PROTEIN"/>
    <property type="match status" value="1"/>
</dbReference>
<accession>A0A388SDU9</accession>
<evidence type="ECO:0000256" key="7">
    <source>
        <dbReference type="ARBA" id="ARBA00023136"/>
    </source>
</evidence>
<evidence type="ECO:0000313" key="10">
    <source>
        <dbReference type="Proteomes" id="UP000266091"/>
    </source>
</evidence>
<feature type="transmembrane region" description="Helical" evidence="8">
    <location>
        <begin position="67"/>
        <end position="89"/>
    </location>
</feature>
<dbReference type="Proteomes" id="UP000266091">
    <property type="component" value="Unassembled WGS sequence"/>
</dbReference>